<reference evidence="2 3" key="1">
    <citation type="submission" date="2018-11" db="EMBL/GenBank/DDBJ databases">
        <title>Genome sequences of Natronomonas sp. CBA1133.</title>
        <authorList>
            <person name="Roh S.W."/>
            <person name="Cha I.-T."/>
        </authorList>
    </citation>
    <scope>NUCLEOTIDE SEQUENCE [LARGE SCALE GENOMIC DNA]</scope>
    <source>
        <strain evidence="2 3">CBA1133</strain>
    </source>
</reference>
<dbReference type="AlphaFoldDB" id="A0AAJ4RA25"/>
<evidence type="ECO:0000313" key="3">
    <source>
        <dbReference type="Proteomes" id="UP000270581"/>
    </source>
</evidence>
<feature type="transmembrane region" description="Helical" evidence="1">
    <location>
        <begin position="85"/>
        <end position="106"/>
    </location>
</feature>
<evidence type="ECO:0000313" key="2">
    <source>
        <dbReference type="EMBL" id="RNJ27119.1"/>
    </source>
</evidence>
<comment type="caution">
    <text evidence="2">The sequence shown here is derived from an EMBL/GenBank/DDBJ whole genome shotgun (WGS) entry which is preliminary data.</text>
</comment>
<protein>
    <submittedName>
        <fullName evidence="2">Uncharacterized protein</fullName>
    </submittedName>
</protein>
<keyword evidence="3" id="KW-1185">Reference proteome</keyword>
<accession>A0AAJ4RA25</accession>
<sequence length="112" mass="12311">MIAMQIDLTSLPTQYFVLFVTFGIVIALGLFIVYQAYQGYRRNGNRRMVFLAIGLALITVASPLIAAFVALFGLPFGSDGDIYQFYMPLITSILDILGVGCILYSLSIRGES</sequence>
<dbReference type="InterPro" id="IPR055943">
    <property type="entry name" value="DUF7521"/>
</dbReference>
<keyword evidence="1" id="KW-0472">Membrane</keyword>
<feature type="transmembrane region" description="Helical" evidence="1">
    <location>
        <begin position="15"/>
        <end position="37"/>
    </location>
</feature>
<keyword evidence="1" id="KW-0812">Transmembrane</keyword>
<feature type="transmembrane region" description="Helical" evidence="1">
    <location>
        <begin position="49"/>
        <end position="73"/>
    </location>
</feature>
<evidence type="ECO:0000256" key="1">
    <source>
        <dbReference type="SAM" id="Phobius"/>
    </source>
</evidence>
<dbReference type="Proteomes" id="UP000270581">
    <property type="component" value="Unassembled WGS sequence"/>
</dbReference>
<gene>
    <name evidence="2" type="ORF">Nmn1133_10840</name>
</gene>
<dbReference type="EMBL" id="RJJC01000001">
    <property type="protein sequence ID" value="RNJ27119.1"/>
    <property type="molecule type" value="Genomic_DNA"/>
</dbReference>
<proteinExistence type="predicted"/>
<keyword evidence="1" id="KW-1133">Transmembrane helix</keyword>
<organism evidence="2 3">
    <name type="scientific">Halosegnis longus</name>
    <dbReference type="NCBI Taxonomy" id="2216012"/>
    <lineage>
        <taxon>Archaea</taxon>
        <taxon>Methanobacteriati</taxon>
        <taxon>Methanobacteriota</taxon>
        <taxon>Stenosarchaea group</taxon>
        <taxon>Halobacteria</taxon>
        <taxon>Halobacteriales</taxon>
        <taxon>Natronomonadaceae</taxon>
        <taxon>Halosegnis</taxon>
    </lineage>
</organism>
<dbReference type="Pfam" id="PF24365">
    <property type="entry name" value="DUF7521"/>
    <property type="match status" value="1"/>
</dbReference>
<name>A0AAJ4RA25_9EURY</name>